<dbReference type="GO" id="GO:0016787">
    <property type="term" value="F:hydrolase activity"/>
    <property type="evidence" value="ECO:0007669"/>
    <property type="project" value="InterPro"/>
</dbReference>
<dbReference type="Gene3D" id="2.60.120.560">
    <property type="entry name" value="Exo-inulinase, domain 1"/>
    <property type="match status" value="2"/>
</dbReference>
<evidence type="ECO:0000313" key="3">
    <source>
        <dbReference type="EMBL" id="QEG32811.1"/>
    </source>
</evidence>
<dbReference type="AlphaFoldDB" id="A0A5B9QEP2"/>
<keyword evidence="1" id="KW-0732">Signal</keyword>
<feature type="chain" id="PRO_5022666860" description="3-keto-alpha-glucoside-1,2-lyase/3-keto-2-hydroxy-glucal hydratase domain-containing protein" evidence="1">
    <location>
        <begin position="20"/>
        <end position="388"/>
    </location>
</feature>
<dbReference type="RefSeq" id="WP_148071641.1">
    <property type="nucleotide sequence ID" value="NZ_CP042913.1"/>
</dbReference>
<feature type="domain" description="3-keto-alpha-glucoside-1,2-lyase/3-keto-2-hydroxy-glucal hydratase" evidence="2">
    <location>
        <begin position="32"/>
        <end position="196"/>
    </location>
</feature>
<proteinExistence type="predicted"/>
<accession>A0A5B9QEP2</accession>
<organism evidence="3 4">
    <name type="scientific">Bythopirellula goksoeyrii</name>
    <dbReference type="NCBI Taxonomy" id="1400387"/>
    <lineage>
        <taxon>Bacteria</taxon>
        <taxon>Pseudomonadati</taxon>
        <taxon>Planctomycetota</taxon>
        <taxon>Planctomycetia</taxon>
        <taxon>Pirellulales</taxon>
        <taxon>Lacipirellulaceae</taxon>
        <taxon>Bythopirellula</taxon>
    </lineage>
</organism>
<keyword evidence="4" id="KW-1185">Reference proteome</keyword>
<feature type="signal peptide" evidence="1">
    <location>
        <begin position="1"/>
        <end position="19"/>
    </location>
</feature>
<dbReference type="InterPro" id="IPR010496">
    <property type="entry name" value="AL/BT2_dom"/>
</dbReference>
<sequence length="388" mass="42829" precursor="true">MTKIVCTLCLLLSYSISHAAENVLTPKQIDDGWIALFDGETLFGWEATSDANWRVEDGAITVDSGDEGWLMSTSEFADYALHVEFQAPKTTNSGVFLRTPLNPTDPAQDCYEVNIAPAENPFPTASIVGRRRFGGPLKWAPPSWHVFEITVEGPQVRVVLDGAEAVSYTDPHPVARGHIGLQHREGKIAFRNIRLKPLGLKPIFNGRDLTGWSTKGTDQSEFSVNAEDDLTVQNGPGHLESVDSYGDFVLQLECKVNGDGLNSGIFFRCIPGDKMMGYESQIHNGMVDGDPTKPVDCGTGGIFRRQNARRIVASDHEWFAKTIIANGPHVAVWVNGYQVSDWTDDRKPDVNPRRGLRLEAGTLMIQGHDPTTDLEFRNLRIAELPGKK</sequence>
<evidence type="ECO:0000256" key="1">
    <source>
        <dbReference type="SAM" id="SignalP"/>
    </source>
</evidence>
<dbReference type="Pfam" id="PF06439">
    <property type="entry name" value="3keto-disac_hyd"/>
    <property type="match status" value="2"/>
</dbReference>
<gene>
    <name evidence="3" type="ORF">Pr1d_00710</name>
</gene>
<dbReference type="Proteomes" id="UP000323917">
    <property type="component" value="Chromosome"/>
</dbReference>
<reference evidence="3 4" key="1">
    <citation type="submission" date="2019-08" db="EMBL/GenBank/DDBJ databases">
        <title>Deep-cultivation of Planctomycetes and their phenomic and genomic characterization uncovers novel biology.</title>
        <authorList>
            <person name="Wiegand S."/>
            <person name="Jogler M."/>
            <person name="Boedeker C."/>
            <person name="Pinto D."/>
            <person name="Vollmers J."/>
            <person name="Rivas-Marin E."/>
            <person name="Kohn T."/>
            <person name="Peeters S.H."/>
            <person name="Heuer A."/>
            <person name="Rast P."/>
            <person name="Oberbeckmann S."/>
            <person name="Bunk B."/>
            <person name="Jeske O."/>
            <person name="Meyerdierks A."/>
            <person name="Storesund J.E."/>
            <person name="Kallscheuer N."/>
            <person name="Luecker S."/>
            <person name="Lage O.M."/>
            <person name="Pohl T."/>
            <person name="Merkel B.J."/>
            <person name="Hornburger P."/>
            <person name="Mueller R.-W."/>
            <person name="Bruemmer F."/>
            <person name="Labrenz M."/>
            <person name="Spormann A.M."/>
            <person name="Op den Camp H."/>
            <person name="Overmann J."/>
            <person name="Amann R."/>
            <person name="Jetten M.S.M."/>
            <person name="Mascher T."/>
            <person name="Medema M.H."/>
            <person name="Devos D.P."/>
            <person name="Kaster A.-K."/>
            <person name="Ovreas L."/>
            <person name="Rohde M."/>
            <person name="Galperin M.Y."/>
            <person name="Jogler C."/>
        </authorList>
    </citation>
    <scope>NUCLEOTIDE SEQUENCE [LARGE SCALE GENOMIC DNA]</scope>
    <source>
        <strain evidence="3 4">Pr1d</strain>
    </source>
</reference>
<protein>
    <recommendedName>
        <fullName evidence="2">3-keto-alpha-glucoside-1,2-lyase/3-keto-2-hydroxy-glucal hydratase domain-containing protein</fullName>
    </recommendedName>
</protein>
<dbReference type="OrthoDB" id="211384at2"/>
<evidence type="ECO:0000259" key="2">
    <source>
        <dbReference type="Pfam" id="PF06439"/>
    </source>
</evidence>
<dbReference type="KEGG" id="bgok:Pr1d_00710"/>
<evidence type="ECO:0000313" key="4">
    <source>
        <dbReference type="Proteomes" id="UP000323917"/>
    </source>
</evidence>
<dbReference type="EMBL" id="CP042913">
    <property type="protein sequence ID" value="QEG32811.1"/>
    <property type="molecule type" value="Genomic_DNA"/>
</dbReference>
<feature type="domain" description="3-keto-alpha-glucoside-1,2-lyase/3-keto-2-hydroxy-glucal hydratase" evidence="2">
    <location>
        <begin position="201"/>
        <end position="381"/>
    </location>
</feature>
<name>A0A5B9QEP2_9BACT</name>